<feature type="domain" description="G-protein coupled receptors family 1 profile" evidence="6">
    <location>
        <begin position="30"/>
        <end position="320"/>
    </location>
</feature>
<dbReference type="WormBase" id="C06B8.9">
    <property type="protein sequence ID" value="CE33755"/>
    <property type="gene ID" value="WBGene00005768"/>
    <property type="gene designation" value="srw-21"/>
</dbReference>
<evidence type="ECO:0000256" key="1">
    <source>
        <dbReference type="ARBA" id="ARBA00004370"/>
    </source>
</evidence>
<dbReference type="GeneID" id="3565436"/>
<dbReference type="EMBL" id="BX284605">
    <property type="protein sequence ID" value="CAD89721.1"/>
    <property type="molecule type" value="Genomic_DNA"/>
</dbReference>
<dbReference type="PANTHER" id="PTHR46846:SF2">
    <property type="entry name" value="G-PROTEIN COUPLED RECEPTORS FAMILY 1 PROFILE DOMAIN-CONTAINING PROTEIN"/>
    <property type="match status" value="1"/>
</dbReference>
<dbReference type="Gene3D" id="1.20.1070.10">
    <property type="entry name" value="Rhodopsin 7-helix transmembrane proteins"/>
    <property type="match status" value="1"/>
</dbReference>
<dbReference type="HOGENOM" id="CLU_043715_2_1_1"/>
<feature type="transmembrane region" description="Helical" evidence="5">
    <location>
        <begin position="216"/>
        <end position="236"/>
    </location>
</feature>
<feature type="transmembrane region" description="Helical" evidence="5">
    <location>
        <begin position="48"/>
        <end position="69"/>
    </location>
</feature>
<evidence type="ECO:0000256" key="5">
    <source>
        <dbReference type="SAM" id="Phobius"/>
    </source>
</evidence>
<evidence type="ECO:0000256" key="4">
    <source>
        <dbReference type="ARBA" id="ARBA00023136"/>
    </source>
</evidence>
<evidence type="ECO:0000259" key="6">
    <source>
        <dbReference type="PROSITE" id="PS50262"/>
    </source>
</evidence>
<dbReference type="FunCoup" id="Q86D23">
    <property type="interactions" value="1"/>
</dbReference>
<dbReference type="PhylomeDB" id="Q86D23"/>
<dbReference type="CTD" id="3565436"/>
<protein>
    <submittedName>
        <fullName evidence="7">G-protein coupled receptors family 1 profile domain-containing protein</fullName>
    </submittedName>
</protein>
<sequence length="351" mass="40607">MASDPSDWRYKLWVFFWNIASHLQIVGIVVSVFHLLILIRKSLRTSAVFIFMIAICISDIVKLGFAFGYKNSVYKHQWQHRMMFQEDPIPDCLKQEWVLVDILGQVMASSYSITRKYSVWLSIIMAMIRTLSVMFPMSNAIQKLTTTKATVISVLIIFWVVVFLDFSRLAVYYRIKWFPDILDCTSMKPSNKHYTLAICILCDKTIYGYTDVAHRFLPTLIYPVLTVLLIIQLRRIKKKRAAMLQNSPNKVDNTTSMILLMTITFMLSEGLSGTIGIININSVYFMSIDYNENLKYFFLIFTHSALTLRILNTVSHTFVCALMSTQYQTELKSIFCRKSVSPNSTRAQESM</sequence>
<evidence type="ECO:0000313" key="9">
    <source>
        <dbReference type="WormBase" id="C06B8.9"/>
    </source>
</evidence>
<dbReference type="KEGG" id="cel:CELE_C06B8.9"/>
<feature type="transmembrane region" description="Helical" evidence="5">
    <location>
        <begin position="117"/>
        <end position="137"/>
    </location>
</feature>
<dbReference type="InterPro" id="IPR019427">
    <property type="entry name" value="7TM_GPCR_serpentine_rcpt_Srw"/>
</dbReference>
<dbReference type="Pfam" id="PF10324">
    <property type="entry name" value="7TM_GPCR_Srw"/>
    <property type="match status" value="1"/>
</dbReference>
<keyword evidence="2 5" id="KW-0812">Transmembrane</keyword>
<dbReference type="OMA" id="FWNIASH"/>
<evidence type="ECO:0000313" key="7">
    <source>
        <dbReference type="EMBL" id="CAD89721.1"/>
    </source>
</evidence>
<keyword evidence="8" id="KW-1185">Reference proteome</keyword>
<feature type="transmembrane region" description="Helical" evidence="5">
    <location>
        <begin position="12"/>
        <end position="36"/>
    </location>
</feature>
<dbReference type="InParanoid" id="Q86D23"/>
<dbReference type="PROSITE" id="PS50262">
    <property type="entry name" value="G_PROTEIN_RECEP_F1_2"/>
    <property type="match status" value="1"/>
</dbReference>
<keyword evidence="7" id="KW-0675">Receptor</keyword>
<evidence type="ECO:0000256" key="2">
    <source>
        <dbReference type="ARBA" id="ARBA00022692"/>
    </source>
</evidence>
<name>Q86D23_CAEEL</name>
<evidence type="ECO:0000256" key="3">
    <source>
        <dbReference type="ARBA" id="ARBA00022989"/>
    </source>
</evidence>
<dbReference type="SUPFAM" id="SSF81321">
    <property type="entry name" value="Family A G protein-coupled receptor-like"/>
    <property type="match status" value="1"/>
</dbReference>
<keyword evidence="3 5" id="KW-1133">Transmembrane helix</keyword>
<dbReference type="AlphaFoldDB" id="Q86D23"/>
<keyword evidence="4 5" id="KW-0472">Membrane</keyword>
<dbReference type="SMR" id="Q86D23"/>
<reference evidence="7 8" key="1">
    <citation type="journal article" date="1998" name="Science">
        <title>Genome sequence of the nematode C. elegans: a platform for investigating biology.</title>
        <authorList>
            <consortium name="The C. elegans sequencing consortium"/>
            <person name="Sulson J.E."/>
            <person name="Waterston R."/>
        </authorList>
    </citation>
    <scope>NUCLEOTIDE SEQUENCE [LARGE SCALE GENOMIC DNA]</scope>
    <source>
        <strain evidence="7 8">Bristol N2</strain>
    </source>
</reference>
<dbReference type="OrthoDB" id="5862663at2759"/>
<dbReference type="RefSeq" id="NP_001021374.1">
    <property type="nucleotide sequence ID" value="NM_001026203.1"/>
</dbReference>
<dbReference type="PaxDb" id="6239-C06B8.9"/>
<accession>Q86D23</accession>
<dbReference type="InterPro" id="IPR017452">
    <property type="entry name" value="GPCR_Rhodpsn_7TM"/>
</dbReference>
<dbReference type="PANTHER" id="PTHR46846">
    <property type="entry name" value="SERPENTINE RECEPTOR, CLASS W-RELATED"/>
    <property type="match status" value="1"/>
</dbReference>
<dbReference type="GO" id="GO:0016020">
    <property type="term" value="C:membrane"/>
    <property type="evidence" value="ECO:0007669"/>
    <property type="project" value="UniProtKB-SubCell"/>
</dbReference>
<dbReference type="UCSC" id="C06B8.9">
    <property type="organism name" value="c. elegans"/>
</dbReference>
<organism evidence="7 8">
    <name type="scientific">Caenorhabditis elegans</name>
    <dbReference type="NCBI Taxonomy" id="6239"/>
    <lineage>
        <taxon>Eukaryota</taxon>
        <taxon>Metazoa</taxon>
        <taxon>Ecdysozoa</taxon>
        <taxon>Nematoda</taxon>
        <taxon>Chromadorea</taxon>
        <taxon>Rhabditida</taxon>
        <taxon>Rhabditina</taxon>
        <taxon>Rhabditomorpha</taxon>
        <taxon>Rhabditoidea</taxon>
        <taxon>Rhabditidae</taxon>
        <taxon>Peloderinae</taxon>
        <taxon>Caenorhabditis</taxon>
    </lineage>
</organism>
<dbReference type="AGR" id="WB:WBGene00005768"/>
<comment type="subcellular location">
    <subcellularLocation>
        <location evidence="1">Membrane</location>
    </subcellularLocation>
</comment>
<feature type="transmembrane region" description="Helical" evidence="5">
    <location>
        <begin position="257"/>
        <end position="284"/>
    </location>
</feature>
<proteinExistence type="predicted"/>
<feature type="transmembrane region" description="Helical" evidence="5">
    <location>
        <begin position="296"/>
        <end position="323"/>
    </location>
</feature>
<dbReference type="Proteomes" id="UP000001940">
    <property type="component" value="Chromosome V"/>
</dbReference>
<feature type="transmembrane region" description="Helical" evidence="5">
    <location>
        <begin position="149"/>
        <end position="173"/>
    </location>
</feature>
<gene>
    <name evidence="7 9" type="primary">srw-21</name>
    <name evidence="9" type="ORF">C06B8.9</name>
    <name evidence="7" type="ORF">CELE_C06B8.9</name>
</gene>
<dbReference type="GO" id="GO:0008528">
    <property type="term" value="F:G protein-coupled peptide receptor activity"/>
    <property type="evidence" value="ECO:0007669"/>
    <property type="project" value="InterPro"/>
</dbReference>
<evidence type="ECO:0000313" key="8">
    <source>
        <dbReference type="Proteomes" id="UP000001940"/>
    </source>
</evidence>